<dbReference type="Pfam" id="PF24476">
    <property type="entry name" value="DUF7580"/>
    <property type="match status" value="1"/>
</dbReference>
<dbReference type="Proteomes" id="UP001301958">
    <property type="component" value="Unassembled WGS sequence"/>
</dbReference>
<evidence type="ECO:0000313" key="4">
    <source>
        <dbReference type="Proteomes" id="UP001301958"/>
    </source>
</evidence>
<dbReference type="PANTHER" id="PTHR35186">
    <property type="entry name" value="ANK_REP_REGION DOMAIN-CONTAINING PROTEIN"/>
    <property type="match status" value="1"/>
</dbReference>
<feature type="region of interest" description="Disordered" evidence="1">
    <location>
        <begin position="317"/>
        <end position="344"/>
    </location>
</feature>
<organism evidence="3 4">
    <name type="scientific">Podospora fimiseda</name>
    <dbReference type="NCBI Taxonomy" id="252190"/>
    <lineage>
        <taxon>Eukaryota</taxon>
        <taxon>Fungi</taxon>
        <taxon>Dikarya</taxon>
        <taxon>Ascomycota</taxon>
        <taxon>Pezizomycotina</taxon>
        <taxon>Sordariomycetes</taxon>
        <taxon>Sordariomycetidae</taxon>
        <taxon>Sordariales</taxon>
        <taxon>Podosporaceae</taxon>
        <taxon>Podospora</taxon>
    </lineage>
</organism>
<protein>
    <recommendedName>
        <fullName evidence="2">DUF7580 domain-containing protein</fullName>
    </recommendedName>
</protein>
<gene>
    <name evidence="3" type="ORF">QBC38DRAFT_548324</name>
</gene>
<feature type="domain" description="DUF7580" evidence="2">
    <location>
        <begin position="201"/>
        <end position="566"/>
    </location>
</feature>
<reference evidence="3" key="2">
    <citation type="submission" date="2023-05" db="EMBL/GenBank/DDBJ databases">
        <authorList>
            <consortium name="Lawrence Berkeley National Laboratory"/>
            <person name="Steindorff A."/>
            <person name="Hensen N."/>
            <person name="Bonometti L."/>
            <person name="Westerberg I."/>
            <person name="Brannstrom I.O."/>
            <person name="Guillou S."/>
            <person name="Cros-Aarteil S."/>
            <person name="Calhoun S."/>
            <person name="Haridas S."/>
            <person name="Kuo A."/>
            <person name="Mondo S."/>
            <person name="Pangilinan J."/>
            <person name="Riley R."/>
            <person name="Labutti K."/>
            <person name="Andreopoulos B."/>
            <person name="Lipzen A."/>
            <person name="Chen C."/>
            <person name="Yanf M."/>
            <person name="Daum C."/>
            <person name="Ng V."/>
            <person name="Clum A."/>
            <person name="Ohm R."/>
            <person name="Martin F."/>
            <person name="Silar P."/>
            <person name="Natvig D."/>
            <person name="Lalanne C."/>
            <person name="Gautier V."/>
            <person name="Ament-Velasquez S.L."/>
            <person name="Kruys A."/>
            <person name="Hutchinson M.I."/>
            <person name="Powell A.J."/>
            <person name="Barry K."/>
            <person name="Miller A.N."/>
            <person name="Grigoriev I.V."/>
            <person name="Debuchy R."/>
            <person name="Gladieux P."/>
            <person name="Thoren M.H."/>
            <person name="Johannesson H."/>
        </authorList>
    </citation>
    <scope>NUCLEOTIDE SEQUENCE</scope>
    <source>
        <strain evidence="3">CBS 990.96</strain>
    </source>
</reference>
<name>A0AAN7GXW0_9PEZI</name>
<keyword evidence="4" id="KW-1185">Reference proteome</keyword>
<reference evidence="3" key="1">
    <citation type="journal article" date="2023" name="Mol. Phylogenet. Evol.">
        <title>Genome-scale phylogeny and comparative genomics of the fungal order Sordariales.</title>
        <authorList>
            <person name="Hensen N."/>
            <person name="Bonometti L."/>
            <person name="Westerberg I."/>
            <person name="Brannstrom I.O."/>
            <person name="Guillou S."/>
            <person name="Cros-Aarteil S."/>
            <person name="Calhoun S."/>
            <person name="Haridas S."/>
            <person name="Kuo A."/>
            <person name="Mondo S."/>
            <person name="Pangilinan J."/>
            <person name="Riley R."/>
            <person name="LaButti K."/>
            <person name="Andreopoulos B."/>
            <person name="Lipzen A."/>
            <person name="Chen C."/>
            <person name="Yan M."/>
            <person name="Daum C."/>
            <person name="Ng V."/>
            <person name="Clum A."/>
            <person name="Steindorff A."/>
            <person name="Ohm R.A."/>
            <person name="Martin F."/>
            <person name="Silar P."/>
            <person name="Natvig D.O."/>
            <person name="Lalanne C."/>
            <person name="Gautier V."/>
            <person name="Ament-Velasquez S.L."/>
            <person name="Kruys A."/>
            <person name="Hutchinson M.I."/>
            <person name="Powell A.J."/>
            <person name="Barry K."/>
            <person name="Miller A.N."/>
            <person name="Grigoriev I.V."/>
            <person name="Debuchy R."/>
            <person name="Gladieux P."/>
            <person name="Hiltunen Thoren M."/>
            <person name="Johannesson H."/>
        </authorList>
    </citation>
    <scope>NUCLEOTIDE SEQUENCE</scope>
    <source>
        <strain evidence="3">CBS 990.96</strain>
    </source>
</reference>
<evidence type="ECO:0000259" key="2">
    <source>
        <dbReference type="Pfam" id="PF24476"/>
    </source>
</evidence>
<dbReference type="AlphaFoldDB" id="A0AAN7GXW0"/>
<accession>A0AAN7GXW0</accession>
<sequence>MEVAGLVMASIQMTLEIYNRVGPRISAYRNYRKKVDRSIIHLVSQQTIFELCGNDLIQALGQHREKLDSWFTQPKHSDQYSTPSTLITPEDFCKQIGHCERLVLSIKNSLEMLGTELDRFSLKIENQHKGLGLLRRLAYASFKKDESFLEAVRELVRLNQSFCAIAAGIIKRIEWVVATGSQSSLKDSKKWSVSDMNTITKYRRIRSASTKLYETITEGWLCDSHQSHSVSVAFVEGNPQPDVVKFDIAVSVTEENPITAPNPLWLEIQHSEPLETPKDTGANSVETQQLFTTAVVNGLDAAINKKLLSAQSDATLSVRTPIPSTPPKTSTNSTTKRQPQRSERDLAASVNNFCQHFMTQYQTNPSRSECLGLIRKQQQYLQKCYLPPQDRRYTGRVLSLDALISWAKEQATIRALDRPLVSKLAKHLAISILHFHSTPWLCDSWKSSNIKFFDRGGFLDCELNPSPPHLQVTLETTGSTVSSTFVGSNSTKLFLDFAKALLQIGFSSSWESLRDKISRHSGVSNDPDRNATHYVASQLCKQVKRKLGIRYARVVESCIDADMKALYSSEEEQVLFFVDVVGVMKDLDESWQKFQQSLA</sequence>
<dbReference type="InterPro" id="IPR056002">
    <property type="entry name" value="DUF7580"/>
</dbReference>
<comment type="caution">
    <text evidence="3">The sequence shown here is derived from an EMBL/GenBank/DDBJ whole genome shotgun (WGS) entry which is preliminary data.</text>
</comment>
<dbReference type="PANTHER" id="PTHR35186:SF4">
    <property type="entry name" value="PRION-INHIBITION AND PROPAGATION HELO DOMAIN-CONTAINING PROTEIN"/>
    <property type="match status" value="1"/>
</dbReference>
<evidence type="ECO:0000256" key="1">
    <source>
        <dbReference type="SAM" id="MobiDB-lite"/>
    </source>
</evidence>
<proteinExistence type="predicted"/>
<dbReference type="EMBL" id="MU865420">
    <property type="protein sequence ID" value="KAK4223624.1"/>
    <property type="molecule type" value="Genomic_DNA"/>
</dbReference>
<evidence type="ECO:0000313" key="3">
    <source>
        <dbReference type="EMBL" id="KAK4223624.1"/>
    </source>
</evidence>